<gene>
    <name evidence="7" type="ORF">B841_02970</name>
</gene>
<dbReference type="SUPFAM" id="SSF55874">
    <property type="entry name" value="ATPase domain of HSP90 chaperone/DNA topoisomerase II/histidine kinase"/>
    <property type="match status" value="1"/>
</dbReference>
<feature type="domain" description="Phage shock protein PspC N-terminal" evidence="5">
    <location>
        <begin position="13"/>
        <end position="66"/>
    </location>
</feature>
<proteinExistence type="predicted"/>
<keyword evidence="4" id="KW-0812">Transmembrane</keyword>
<evidence type="ECO:0000256" key="4">
    <source>
        <dbReference type="SAM" id="Phobius"/>
    </source>
</evidence>
<dbReference type="PATRIC" id="fig|1224163.3.peg.596"/>
<evidence type="ECO:0000259" key="5">
    <source>
        <dbReference type="Pfam" id="PF04024"/>
    </source>
</evidence>
<feature type="transmembrane region" description="Helical" evidence="4">
    <location>
        <begin position="109"/>
        <end position="128"/>
    </location>
</feature>
<dbReference type="HOGENOM" id="CLU_036172_0_0_11"/>
<protein>
    <submittedName>
        <fullName evidence="7">Uncharacterized protein</fullName>
    </submittedName>
</protein>
<dbReference type="CDD" id="cd16917">
    <property type="entry name" value="HATPase_UhpB-NarQ-NarX-like"/>
    <property type="match status" value="1"/>
</dbReference>
<evidence type="ECO:0000313" key="7">
    <source>
        <dbReference type="EMBL" id="AGS34077.1"/>
    </source>
</evidence>
<dbReference type="RefSeq" id="WP_020934010.1">
    <property type="nucleotide sequence ID" value="NC_021915.1"/>
</dbReference>
<keyword evidence="8" id="KW-1185">Reference proteome</keyword>
<dbReference type="Proteomes" id="UP000015388">
    <property type="component" value="Chromosome"/>
</dbReference>
<feature type="transmembrane region" description="Helical" evidence="4">
    <location>
        <begin position="38"/>
        <end position="64"/>
    </location>
</feature>
<feature type="transmembrane region" description="Helical" evidence="4">
    <location>
        <begin position="135"/>
        <end position="156"/>
    </location>
</feature>
<dbReference type="InterPro" id="IPR003594">
    <property type="entry name" value="HATPase_dom"/>
</dbReference>
<evidence type="ECO:0000256" key="2">
    <source>
        <dbReference type="ARBA" id="ARBA00022777"/>
    </source>
</evidence>
<keyword evidence="3" id="KW-0902">Two-component regulatory system</keyword>
<evidence type="ECO:0000256" key="1">
    <source>
        <dbReference type="ARBA" id="ARBA00022679"/>
    </source>
</evidence>
<feature type="transmembrane region" description="Helical" evidence="4">
    <location>
        <begin position="162"/>
        <end position="185"/>
    </location>
</feature>
<dbReference type="GO" id="GO:0000160">
    <property type="term" value="P:phosphorelay signal transduction system"/>
    <property type="evidence" value="ECO:0007669"/>
    <property type="project" value="UniProtKB-KW"/>
</dbReference>
<dbReference type="STRING" id="1224163.B841_02970"/>
<feature type="domain" description="Histidine kinase/HSP90-like ATPase" evidence="6">
    <location>
        <begin position="286"/>
        <end position="343"/>
    </location>
</feature>
<dbReference type="InterPro" id="IPR036890">
    <property type="entry name" value="HATPase_C_sf"/>
</dbReference>
<reference evidence="7 8" key="1">
    <citation type="submission" date="2012-11" db="EMBL/GenBank/DDBJ databases">
        <title>The complete genome sequence of Corynebacterium maris Coryn-1 (=DSM 45190).</title>
        <authorList>
            <person name="Schaffert L."/>
            <person name="Albersmeier A."/>
            <person name="Kalinowski J."/>
            <person name="Ruckert C."/>
        </authorList>
    </citation>
    <scope>NUCLEOTIDE SEQUENCE [LARGE SCALE GENOMIC DNA]</scope>
    <source>
        <strain evidence="8">Coryn-1</strain>
    </source>
</reference>
<dbReference type="Pfam" id="PF04024">
    <property type="entry name" value="PspC"/>
    <property type="match status" value="1"/>
</dbReference>
<keyword evidence="4" id="KW-0472">Membrane</keyword>
<dbReference type="Pfam" id="PF13581">
    <property type="entry name" value="HATPase_c_2"/>
    <property type="match status" value="1"/>
</dbReference>
<dbReference type="AlphaFoldDB" id="S5SSR8"/>
<dbReference type="InterPro" id="IPR007168">
    <property type="entry name" value="Phageshock_PspC_N"/>
</dbReference>
<dbReference type="InterPro" id="IPR050482">
    <property type="entry name" value="Sensor_HK_TwoCompSys"/>
</dbReference>
<dbReference type="eggNOG" id="COG1983">
    <property type="taxonomic scope" value="Bacteria"/>
</dbReference>
<dbReference type="eggNOG" id="COG4585">
    <property type="taxonomic scope" value="Bacteria"/>
</dbReference>
<dbReference type="OrthoDB" id="3534856at2"/>
<organism evidence="7 8">
    <name type="scientific">Corynebacterium maris DSM 45190</name>
    <dbReference type="NCBI Taxonomy" id="1224163"/>
    <lineage>
        <taxon>Bacteria</taxon>
        <taxon>Bacillati</taxon>
        <taxon>Actinomycetota</taxon>
        <taxon>Actinomycetes</taxon>
        <taxon>Mycobacteriales</taxon>
        <taxon>Corynebacteriaceae</taxon>
        <taxon>Corynebacterium</taxon>
    </lineage>
</organism>
<evidence type="ECO:0000256" key="3">
    <source>
        <dbReference type="ARBA" id="ARBA00023012"/>
    </source>
</evidence>
<evidence type="ECO:0000313" key="8">
    <source>
        <dbReference type="Proteomes" id="UP000015388"/>
    </source>
</evidence>
<dbReference type="PANTHER" id="PTHR24421">
    <property type="entry name" value="NITRATE/NITRITE SENSOR PROTEIN NARX-RELATED"/>
    <property type="match status" value="1"/>
</dbReference>
<keyword evidence="4" id="KW-1133">Transmembrane helix</keyword>
<sequence length="376" mass="39686">MTISPPAEAYPTYTRPTRHRVIAGVAAGLALHLRVDVLWVRLAFVVLTGLSGLGALAYAGLWVFTRQAELDAAPPERRSLSRGAYWVLAAVGMAVAALAATTVTNLPGWALLPLVVVGAGVFLVWRGYDRGTGVVGSLLGGAALMLAGLVSGLAVWNTGTAFVGAMFAVLFTLAGVAVFAVPALVKVRDSLAEKAAAEEREEIASRLHDSVLQTLALIQKRADDPTEVARLARGQERELRTWLFEPQDSVELTVFGAVDKAAGEVEDLFGVRIAPVTVGSDQSLGEATQAVVLAAREAMVNAAKHAGVDKVDVYAEAFDGLEVFVRDRGSGFDPEGIPEDRHGIRDSIRGRVTKVGGSVEIKSAPGEGTEVILKTW</sequence>
<feature type="transmembrane region" description="Helical" evidence="4">
    <location>
        <begin position="84"/>
        <end position="103"/>
    </location>
</feature>
<keyword evidence="2" id="KW-0418">Kinase</keyword>
<dbReference type="PANTHER" id="PTHR24421:SF61">
    <property type="entry name" value="OXYGEN SENSOR HISTIDINE KINASE NREB"/>
    <property type="match status" value="1"/>
</dbReference>
<dbReference type="KEGG" id="cmd:B841_02970"/>
<accession>S5SSR8</accession>
<name>S5SSR8_9CORY</name>
<dbReference type="EMBL" id="CP003924">
    <property type="protein sequence ID" value="AGS34077.1"/>
    <property type="molecule type" value="Genomic_DNA"/>
</dbReference>
<evidence type="ECO:0000259" key="6">
    <source>
        <dbReference type="Pfam" id="PF13581"/>
    </source>
</evidence>
<dbReference type="GO" id="GO:0016301">
    <property type="term" value="F:kinase activity"/>
    <property type="evidence" value="ECO:0007669"/>
    <property type="project" value="UniProtKB-KW"/>
</dbReference>
<keyword evidence="1" id="KW-0808">Transferase</keyword>
<dbReference type="Gene3D" id="3.30.565.10">
    <property type="entry name" value="Histidine kinase-like ATPase, C-terminal domain"/>
    <property type="match status" value="1"/>
</dbReference>